<evidence type="ECO:0000313" key="1">
    <source>
        <dbReference type="EMBL" id="MDN5213573.1"/>
    </source>
</evidence>
<dbReference type="Proteomes" id="UP001172083">
    <property type="component" value="Unassembled WGS sequence"/>
</dbReference>
<reference evidence="1" key="1">
    <citation type="submission" date="2023-06" db="EMBL/GenBank/DDBJ databases">
        <title>Genomic of Agaribacillus aureum.</title>
        <authorList>
            <person name="Wang G."/>
        </authorList>
    </citation>
    <scope>NUCLEOTIDE SEQUENCE</scope>
    <source>
        <strain evidence="1">BMA12</strain>
    </source>
</reference>
<organism evidence="1 2">
    <name type="scientific">Agaribacillus aureus</name>
    <dbReference type="NCBI Taxonomy" id="3051825"/>
    <lineage>
        <taxon>Bacteria</taxon>
        <taxon>Pseudomonadati</taxon>
        <taxon>Bacteroidota</taxon>
        <taxon>Cytophagia</taxon>
        <taxon>Cytophagales</taxon>
        <taxon>Splendidivirgaceae</taxon>
        <taxon>Agaribacillus</taxon>
    </lineage>
</organism>
<comment type="caution">
    <text evidence="1">The sequence shown here is derived from an EMBL/GenBank/DDBJ whole genome shotgun (WGS) entry which is preliminary data.</text>
</comment>
<evidence type="ECO:0000313" key="2">
    <source>
        <dbReference type="Proteomes" id="UP001172083"/>
    </source>
</evidence>
<dbReference type="EMBL" id="JAUJEB010000003">
    <property type="protein sequence ID" value="MDN5213573.1"/>
    <property type="molecule type" value="Genomic_DNA"/>
</dbReference>
<proteinExistence type="predicted"/>
<name>A0ABT8LBA5_9BACT</name>
<accession>A0ABT8LBA5</accession>
<dbReference type="RefSeq" id="WP_346758911.1">
    <property type="nucleotide sequence ID" value="NZ_JAUJEB010000003.1"/>
</dbReference>
<protein>
    <submittedName>
        <fullName evidence="1">Uncharacterized protein</fullName>
    </submittedName>
</protein>
<sequence length="280" mass="33155">MHLTKLLIYALIVTALPFTVNGQKGVGTYLGDESAFYASTKQVNQFFRRFNSEEDEEGNRIYNDSKKYHSPRLRRKYIEILFDNETSSLDKALKEIFIKDVTDATAPIFLEFHGGEWFAEVHTRFNFYGKESAAILFMKLQEEPVGSKWVIDKVYFEPFNELFKKKSDKDGKFLHPLSHELDFMNLNKIFEKKEDVELYTSREHKPDHLSLFLLELKKGNLSFVTIKNVKFHFFQIDNWYFELSEFNRKGYNTGWLISNLAKLDGEQKESYKKFIFFEND</sequence>
<keyword evidence="2" id="KW-1185">Reference proteome</keyword>
<gene>
    <name evidence="1" type="ORF">QQ020_15990</name>
</gene>